<feature type="region of interest" description="Disordered" evidence="1">
    <location>
        <begin position="108"/>
        <end position="129"/>
    </location>
</feature>
<keyword evidence="2" id="KW-0472">Membrane</keyword>
<organism evidence="3">
    <name type="scientific">Pectinophora gossypiella</name>
    <name type="common">Cotton pink bollworm</name>
    <name type="synonym">Depressaria gossypiella</name>
    <dbReference type="NCBI Taxonomy" id="13191"/>
    <lineage>
        <taxon>Eukaryota</taxon>
        <taxon>Metazoa</taxon>
        <taxon>Ecdysozoa</taxon>
        <taxon>Arthropoda</taxon>
        <taxon>Hexapoda</taxon>
        <taxon>Insecta</taxon>
        <taxon>Pterygota</taxon>
        <taxon>Neoptera</taxon>
        <taxon>Endopterygota</taxon>
        <taxon>Lepidoptera</taxon>
        <taxon>Glossata</taxon>
        <taxon>Ditrysia</taxon>
        <taxon>Gelechioidea</taxon>
        <taxon>Gelechiidae</taxon>
        <taxon>Apatetrinae</taxon>
        <taxon>Pectinophora</taxon>
    </lineage>
</organism>
<sequence>MIHSFITNSCCKSGSCISNYLLELGTYSINTSGCSRRMNNIIRISMCVHLAVFMLVVIVEVMILRLIMKKQCNTEHSGKRKGDYNVRHIMGVKDNFHASSESYVIHPEDSDVSSRQYHDEVPQICPSSP</sequence>
<name>A0A1E1WQ47_PECGO</name>
<accession>A0A1E1WQ47</accession>
<keyword evidence="2" id="KW-0812">Transmembrane</keyword>
<dbReference type="AlphaFoldDB" id="A0A1E1WQ47"/>
<evidence type="ECO:0000256" key="2">
    <source>
        <dbReference type="SAM" id="Phobius"/>
    </source>
</evidence>
<proteinExistence type="predicted"/>
<evidence type="ECO:0000256" key="1">
    <source>
        <dbReference type="SAM" id="MobiDB-lite"/>
    </source>
</evidence>
<protein>
    <submittedName>
        <fullName evidence="3">Uncharacterized protein</fullName>
    </submittedName>
</protein>
<gene>
    <name evidence="3" type="ORF">g.18530</name>
</gene>
<dbReference type="OrthoDB" id="9836210at2759"/>
<reference evidence="3" key="1">
    <citation type="submission" date="2015-09" db="EMBL/GenBank/DDBJ databases">
        <title>De novo assembly of Pectinophora gossypiella (Pink Bollworm) gut transcriptome.</title>
        <authorList>
            <person name="Tassone E.E."/>
        </authorList>
    </citation>
    <scope>NUCLEOTIDE SEQUENCE</scope>
</reference>
<evidence type="ECO:0000313" key="3">
    <source>
        <dbReference type="EMBL" id="JAT88966.1"/>
    </source>
</evidence>
<feature type="transmembrane region" description="Helical" evidence="2">
    <location>
        <begin position="46"/>
        <end position="68"/>
    </location>
</feature>
<dbReference type="EMBL" id="GDQN01002088">
    <property type="protein sequence ID" value="JAT88966.1"/>
    <property type="molecule type" value="Transcribed_RNA"/>
</dbReference>
<keyword evidence="2" id="KW-1133">Transmembrane helix</keyword>